<protein>
    <submittedName>
        <fullName evidence="4">Putative propionyl-CoA carboxylase beta chain 6</fullName>
        <ecNumber evidence="4">6.4.1.3</ecNumber>
    </submittedName>
</protein>
<feature type="domain" description="CoA carboxyltransferase N-terminal" evidence="2">
    <location>
        <begin position="1"/>
        <end position="224"/>
    </location>
</feature>
<dbReference type="Gene3D" id="3.90.226.10">
    <property type="entry name" value="2-enoyl-CoA Hydratase, Chain A, domain 1"/>
    <property type="match status" value="4"/>
</dbReference>
<keyword evidence="4" id="KW-0436">Ligase</keyword>
<dbReference type="GO" id="GO:0009317">
    <property type="term" value="C:acetyl-CoA carboxylase complex"/>
    <property type="evidence" value="ECO:0007669"/>
    <property type="project" value="TreeGrafter"/>
</dbReference>
<dbReference type="AlphaFoldDB" id="A0A4R8SU19"/>
<proteinExistence type="inferred from homology"/>
<dbReference type="PANTHER" id="PTHR43842">
    <property type="entry name" value="PROPIONYL-COA CARBOXYLASE BETA CHAIN"/>
    <property type="match status" value="1"/>
</dbReference>
<evidence type="ECO:0000259" key="3">
    <source>
        <dbReference type="PROSITE" id="PS50989"/>
    </source>
</evidence>
<dbReference type="PANTHER" id="PTHR43842:SF2">
    <property type="entry name" value="PROPIONYL-COA CARBOXYLASE BETA CHAIN, MITOCHONDRIAL"/>
    <property type="match status" value="1"/>
</dbReference>
<evidence type="ECO:0000313" key="4">
    <source>
        <dbReference type="EMBL" id="TEA03966.1"/>
    </source>
</evidence>
<dbReference type="EMBL" id="PECL01000008">
    <property type="protein sequence ID" value="TEA03966.1"/>
    <property type="molecule type" value="Genomic_DNA"/>
</dbReference>
<dbReference type="EC" id="6.4.1.3" evidence="4"/>
<dbReference type="PROSITE" id="PS50989">
    <property type="entry name" value="COA_CT_CTER"/>
    <property type="match status" value="1"/>
</dbReference>
<dbReference type="SUPFAM" id="SSF52096">
    <property type="entry name" value="ClpP/crotonase"/>
    <property type="match status" value="4"/>
</dbReference>
<evidence type="ECO:0000256" key="1">
    <source>
        <dbReference type="ARBA" id="ARBA00006102"/>
    </source>
</evidence>
<dbReference type="Pfam" id="PF01039">
    <property type="entry name" value="Carboxyl_trans"/>
    <property type="match status" value="2"/>
</dbReference>
<dbReference type="InterPro" id="IPR029045">
    <property type="entry name" value="ClpP/crotonase-like_dom_sf"/>
</dbReference>
<dbReference type="InterPro" id="IPR011762">
    <property type="entry name" value="COA_CT_N"/>
</dbReference>
<dbReference type="PROSITE" id="PS50980">
    <property type="entry name" value="COA_CT_NTER"/>
    <property type="match status" value="1"/>
</dbReference>
<reference evidence="4 5" key="1">
    <citation type="journal article" date="2019" name="Sci. Rep.">
        <title>Extended insight into the Mycobacterium chelonae-abscessus complex through whole genome sequencing of Mycobacterium salmoniphilum outbreak and Mycobacterium salmoniphilum-like strains.</title>
        <authorList>
            <person name="Behra P.R.K."/>
            <person name="Das S."/>
            <person name="Pettersson B.M.F."/>
            <person name="Shirreff L."/>
            <person name="DuCote T."/>
            <person name="Jacobsson K.G."/>
            <person name="Ennis D.G."/>
            <person name="Kirsebom L.A."/>
        </authorList>
    </citation>
    <scope>NUCLEOTIDE SEQUENCE [LARGE SCALE GENOMIC DNA]</scope>
    <source>
        <strain evidence="4 5">CCUG 60884</strain>
    </source>
</reference>
<dbReference type="GO" id="GO:0004658">
    <property type="term" value="F:propionyl-CoA carboxylase activity"/>
    <property type="evidence" value="ECO:0007669"/>
    <property type="project" value="UniProtKB-EC"/>
</dbReference>
<comment type="similarity">
    <text evidence="1">Belongs to the AccD/PCCB family.</text>
</comment>
<feature type="domain" description="CoA carboxyltransferase C-terminal" evidence="3">
    <location>
        <begin position="222"/>
        <end position="530"/>
    </location>
</feature>
<accession>A0A4R8SU19</accession>
<dbReference type="InterPro" id="IPR011763">
    <property type="entry name" value="COA_CT_C"/>
</dbReference>
<dbReference type="FunFam" id="3.90.226.10:FF:000039">
    <property type="entry name" value="Propionyl-CoA carboxylase subunit beta 6"/>
    <property type="match status" value="1"/>
</dbReference>
<organism evidence="4 5">
    <name type="scientific">Mycobacteroides salmoniphilum</name>
    <dbReference type="NCBI Taxonomy" id="404941"/>
    <lineage>
        <taxon>Bacteria</taxon>
        <taxon>Bacillati</taxon>
        <taxon>Actinomycetota</taxon>
        <taxon>Actinomycetes</taxon>
        <taxon>Mycobacteriales</taxon>
        <taxon>Mycobacteriaceae</taxon>
        <taxon>Mycobacteroides</taxon>
    </lineage>
</organism>
<dbReference type="InterPro" id="IPR051047">
    <property type="entry name" value="AccD/PCCB"/>
</dbReference>
<evidence type="ECO:0000313" key="5">
    <source>
        <dbReference type="Proteomes" id="UP000294604"/>
    </source>
</evidence>
<name>A0A4R8SU19_9MYCO</name>
<comment type="caution">
    <text evidence="4">The sequence shown here is derived from an EMBL/GenBank/DDBJ whole genome shotgun (WGS) entry which is preliminary data.</text>
</comment>
<dbReference type="Proteomes" id="UP000294604">
    <property type="component" value="Unassembled WGS sequence"/>
</dbReference>
<gene>
    <name evidence="4" type="primary">accD6</name>
    <name evidence="4" type="ORF">CCUG60884_02828</name>
</gene>
<evidence type="ECO:0000259" key="2">
    <source>
        <dbReference type="PROSITE" id="PS50980"/>
    </source>
</evidence>
<dbReference type="InterPro" id="IPR034733">
    <property type="entry name" value="AcCoA_carboxyl_beta"/>
</dbReference>
<dbReference type="STRING" id="404941.GCA_002013645_04813"/>
<sequence>MTILAPEAIDESLDPRDPLLRLSTFFDEGTVELLHERDRSGVLAAGGTVNGVRTIAFCTDGTVMGGAMGIEGCRHIVNAYDTAIEEQSPIVGIWHSGGARLAEGVSALHAVGLVFEAMIRASGYIPQISIVVGFAAGGAAYGPALTDVIIMAPESRVFVTGPDVVRSVTGEDVDMATLGGPEAHHKKSGVCHIVADDELDSYARGRKLIGFFCQQGVFDRGRAESDHTDLRALLPASAKRAYDVHPIVNALLDGDDPFEEFQGKWAPSMVIGLGRLAGRSVGVLANNPLRLGGCLPSMVIGLGRLAGRSVGVLANNPLRLGGCLNSESAEKAARFVRLCNAFGIPLIVLVDVPGYLPGVGQEWGGVVRRGAKLLHAFGEATVPRVTLVTRKIYGGAYIAMNSRSLGATKVFAWPDAEVAVMGAKAAVGILHKKQLAAYIAMNSRSLGATKVFAWPDAEVAVMGAKAAVGILHKKQLAAAPADEREALHEELALEHERIAGGVDRAIEIGVVDEEIEPSQTRAVLTRALAEAPSRRGRHKNIPLDRAIEIGVVDEEIEPSQTRAVLTRALAEAPSRRGRHKNIPL</sequence>